<dbReference type="InterPro" id="IPR007630">
    <property type="entry name" value="RNA_pol_sigma70_r4"/>
</dbReference>
<dbReference type="Pfam" id="PF04542">
    <property type="entry name" value="Sigma70_r2"/>
    <property type="match status" value="1"/>
</dbReference>
<evidence type="ECO:0000256" key="1">
    <source>
        <dbReference type="ARBA" id="ARBA00023015"/>
    </source>
</evidence>
<keyword evidence="3 5" id="KW-0238">DNA-binding</keyword>
<dbReference type="PANTHER" id="PTHR30603">
    <property type="entry name" value="RNA POLYMERASE SIGMA FACTOR RPO"/>
    <property type="match status" value="1"/>
</dbReference>
<evidence type="ECO:0000259" key="7">
    <source>
        <dbReference type="PROSITE" id="PS00716"/>
    </source>
</evidence>
<feature type="domain" description="RNA polymerase sigma-70" evidence="7">
    <location>
        <begin position="263"/>
        <end position="289"/>
    </location>
</feature>
<keyword evidence="4 5" id="KW-0804">Transcription</keyword>
<keyword evidence="1 5" id="KW-0805">Transcription regulation</keyword>
<dbReference type="InterPro" id="IPR009042">
    <property type="entry name" value="RNA_pol_sigma70_r1_2"/>
</dbReference>
<evidence type="ECO:0000313" key="9">
    <source>
        <dbReference type="Proteomes" id="UP000245506"/>
    </source>
</evidence>
<dbReference type="PROSITE" id="PS00716">
    <property type="entry name" value="SIGMA70_2"/>
    <property type="match status" value="1"/>
</dbReference>
<dbReference type="EMBL" id="QGKL01000031">
    <property type="protein sequence ID" value="PWQ95914.1"/>
    <property type="molecule type" value="Genomic_DNA"/>
</dbReference>
<dbReference type="NCBIfam" id="TIGR02937">
    <property type="entry name" value="sigma70-ECF"/>
    <property type="match status" value="1"/>
</dbReference>
<dbReference type="PROSITE" id="PS00715">
    <property type="entry name" value="SIGMA70_1"/>
    <property type="match status" value="1"/>
</dbReference>
<dbReference type="PANTHER" id="PTHR30603:SF67">
    <property type="entry name" value="RNA POLYMERASE SIGMA FACTOR RPOS"/>
    <property type="match status" value="1"/>
</dbReference>
<dbReference type="InterPro" id="IPR014284">
    <property type="entry name" value="RNA_pol_sigma-70_dom"/>
</dbReference>
<name>A0A317CB99_9GAMM</name>
<dbReference type="GO" id="GO:0016987">
    <property type="term" value="F:sigma factor activity"/>
    <property type="evidence" value="ECO:0007669"/>
    <property type="project" value="UniProtKB-KW"/>
</dbReference>
<dbReference type="PRINTS" id="PR00046">
    <property type="entry name" value="SIGMA70FCT"/>
</dbReference>
<dbReference type="Pfam" id="PF04545">
    <property type="entry name" value="Sigma70_r4"/>
    <property type="match status" value="1"/>
</dbReference>
<dbReference type="Gene3D" id="1.10.10.10">
    <property type="entry name" value="Winged helix-like DNA-binding domain superfamily/Winged helix DNA-binding domain"/>
    <property type="match status" value="2"/>
</dbReference>
<evidence type="ECO:0000256" key="5">
    <source>
        <dbReference type="RuleBase" id="RU362124"/>
    </source>
</evidence>
<comment type="similarity">
    <text evidence="5">Belongs to the sigma-70 factor family.</text>
</comment>
<dbReference type="InterPro" id="IPR007627">
    <property type="entry name" value="RNA_pol_sigma70_r2"/>
</dbReference>
<dbReference type="Pfam" id="PF00140">
    <property type="entry name" value="Sigma70_r1_2"/>
    <property type="match status" value="1"/>
</dbReference>
<dbReference type="CDD" id="cd06171">
    <property type="entry name" value="Sigma70_r4"/>
    <property type="match status" value="1"/>
</dbReference>
<evidence type="ECO:0000256" key="4">
    <source>
        <dbReference type="ARBA" id="ARBA00023163"/>
    </source>
</evidence>
<dbReference type="InterPro" id="IPR007624">
    <property type="entry name" value="RNA_pol_sigma70_r3"/>
</dbReference>
<dbReference type="SUPFAM" id="SSF88946">
    <property type="entry name" value="Sigma2 domain of RNA polymerase sigma factors"/>
    <property type="match status" value="1"/>
</dbReference>
<comment type="function">
    <text evidence="5">Sigma factors are initiation factors that promote the attachment of RNA polymerase to specific initiation sites and are then released.</text>
</comment>
<feature type="domain" description="RNA polymerase sigma-70" evidence="6">
    <location>
        <begin position="94"/>
        <end position="107"/>
    </location>
</feature>
<dbReference type="RefSeq" id="WP_109823493.1">
    <property type="nucleotide sequence ID" value="NZ_QGKL01000031.1"/>
</dbReference>
<dbReference type="InterPro" id="IPR000943">
    <property type="entry name" value="RNA_pol_sigma70"/>
</dbReference>
<dbReference type="GO" id="GO:0003677">
    <property type="term" value="F:DNA binding"/>
    <property type="evidence" value="ECO:0007669"/>
    <property type="project" value="UniProtKB-KW"/>
</dbReference>
<gene>
    <name evidence="8" type="ORF">DKT75_11065</name>
</gene>
<dbReference type="InterPro" id="IPR050239">
    <property type="entry name" value="Sigma-70_RNA_pol_init_factors"/>
</dbReference>
<dbReference type="OrthoDB" id="9809557at2"/>
<organism evidence="8 9">
    <name type="scientific">Leucothrix arctica</name>
    <dbReference type="NCBI Taxonomy" id="1481894"/>
    <lineage>
        <taxon>Bacteria</taxon>
        <taxon>Pseudomonadati</taxon>
        <taxon>Pseudomonadota</taxon>
        <taxon>Gammaproteobacteria</taxon>
        <taxon>Thiotrichales</taxon>
        <taxon>Thiotrichaceae</taxon>
        <taxon>Leucothrix</taxon>
    </lineage>
</organism>
<dbReference type="AlphaFoldDB" id="A0A317CB99"/>
<dbReference type="Gene3D" id="1.10.601.10">
    <property type="entry name" value="RNA Polymerase Primary Sigma Factor"/>
    <property type="match status" value="1"/>
</dbReference>
<dbReference type="InterPro" id="IPR013325">
    <property type="entry name" value="RNA_pol_sigma_r2"/>
</dbReference>
<evidence type="ECO:0000313" key="8">
    <source>
        <dbReference type="EMBL" id="PWQ95914.1"/>
    </source>
</evidence>
<accession>A0A317CB99</accession>
<reference evidence="8 9" key="1">
    <citation type="submission" date="2018-05" db="EMBL/GenBank/DDBJ databases">
        <title>Leucothrix arctica sp. nov., isolated from Arctic seawater.</title>
        <authorList>
            <person name="Choi A."/>
            <person name="Baek K."/>
        </authorList>
    </citation>
    <scope>NUCLEOTIDE SEQUENCE [LARGE SCALE GENOMIC DNA]</scope>
    <source>
        <strain evidence="8 9">IMCC9719</strain>
    </source>
</reference>
<comment type="caution">
    <text evidence="8">The sequence shown here is derived from an EMBL/GenBank/DDBJ whole genome shotgun (WGS) entry which is preliminary data.</text>
</comment>
<dbReference type="InterPro" id="IPR013324">
    <property type="entry name" value="RNA_pol_sigma_r3/r4-like"/>
</dbReference>
<protein>
    <recommendedName>
        <fullName evidence="5">RNA polymerase sigma factor</fullName>
    </recommendedName>
</protein>
<evidence type="ECO:0000259" key="6">
    <source>
        <dbReference type="PROSITE" id="PS00715"/>
    </source>
</evidence>
<dbReference type="FunFam" id="1.10.601.10:FF:000001">
    <property type="entry name" value="RNA polymerase sigma factor SigA"/>
    <property type="match status" value="1"/>
</dbReference>
<keyword evidence="9" id="KW-1185">Reference proteome</keyword>
<dbReference type="GO" id="GO:0006352">
    <property type="term" value="P:DNA-templated transcription initiation"/>
    <property type="evidence" value="ECO:0007669"/>
    <property type="project" value="InterPro"/>
</dbReference>
<dbReference type="Pfam" id="PF04539">
    <property type="entry name" value="Sigma70_r3"/>
    <property type="match status" value="1"/>
</dbReference>
<keyword evidence="2 5" id="KW-0731">Sigma factor</keyword>
<evidence type="ECO:0000256" key="3">
    <source>
        <dbReference type="ARBA" id="ARBA00023125"/>
    </source>
</evidence>
<dbReference type="InterPro" id="IPR036388">
    <property type="entry name" value="WH-like_DNA-bd_sf"/>
</dbReference>
<sequence>MSGVNGTTPSAASKIGKRCLGATKNTPKPKLDPINYYLKDIESNALLTAEEEIHYGRLVLKGDLIARKKMIVCNLRLVVKMARRYLNRGLALADLIEEGNLGLIHAVEKFDPERGFRFSTYATWWIRQSIDRGLMNQSRTIRLPIHINKALNSCLKKRAQLSQQLGIEPSLEKLAREVGKPEQEVNQLLRHTEHITSLDYQIGDGNDSTIIDFISSDTIKGPAEATISNDISSAIGKWLGKLDVKQQAVLVRRFGLFGHDISTLEQVGVELGLTRERVRQIQIDGLKKLRRIMEVEGGSREIYLQTA</sequence>
<dbReference type="SUPFAM" id="SSF88659">
    <property type="entry name" value="Sigma3 and sigma4 domains of RNA polymerase sigma factors"/>
    <property type="match status" value="2"/>
</dbReference>
<evidence type="ECO:0000256" key="2">
    <source>
        <dbReference type="ARBA" id="ARBA00023082"/>
    </source>
</evidence>
<dbReference type="Proteomes" id="UP000245506">
    <property type="component" value="Unassembled WGS sequence"/>
</dbReference>
<proteinExistence type="inferred from homology"/>